<feature type="domain" description="F-box" evidence="1">
    <location>
        <begin position="6"/>
        <end position="58"/>
    </location>
</feature>
<reference evidence="2 3" key="1">
    <citation type="submission" date="2024-11" db="EMBL/GenBank/DDBJ databases">
        <title>Chromosome-level genome assembly of Eucalyptus globulus Labill. provides insights into its genome evolution.</title>
        <authorList>
            <person name="Li X."/>
        </authorList>
    </citation>
    <scope>NUCLEOTIDE SEQUENCE [LARGE SCALE GENOMIC DNA]</scope>
    <source>
        <strain evidence="2">CL2024</strain>
        <tissue evidence="2">Fresh tender leaves</tissue>
    </source>
</reference>
<dbReference type="SMART" id="SM00256">
    <property type="entry name" value="FBOX"/>
    <property type="match status" value="1"/>
</dbReference>
<name>A0ABD3J4A6_EUCGL</name>
<organism evidence="2 3">
    <name type="scientific">Eucalyptus globulus</name>
    <name type="common">Tasmanian blue gum</name>
    <dbReference type="NCBI Taxonomy" id="34317"/>
    <lineage>
        <taxon>Eukaryota</taxon>
        <taxon>Viridiplantae</taxon>
        <taxon>Streptophyta</taxon>
        <taxon>Embryophyta</taxon>
        <taxon>Tracheophyta</taxon>
        <taxon>Spermatophyta</taxon>
        <taxon>Magnoliopsida</taxon>
        <taxon>eudicotyledons</taxon>
        <taxon>Gunneridae</taxon>
        <taxon>Pentapetalae</taxon>
        <taxon>rosids</taxon>
        <taxon>malvids</taxon>
        <taxon>Myrtales</taxon>
        <taxon>Myrtaceae</taxon>
        <taxon>Myrtoideae</taxon>
        <taxon>Eucalypteae</taxon>
        <taxon>Eucalyptus</taxon>
    </lineage>
</organism>
<dbReference type="InterPro" id="IPR036047">
    <property type="entry name" value="F-box-like_dom_sf"/>
</dbReference>
<dbReference type="PANTHER" id="PTHR31672">
    <property type="entry name" value="BNACNNG10540D PROTEIN"/>
    <property type="match status" value="1"/>
</dbReference>
<dbReference type="PANTHER" id="PTHR31672:SF13">
    <property type="entry name" value="F-BOX PROTEIN CPR30-LIKE"/>
    <property type="match status" value="1"/>
</dbReference>
<sequence length="110" mass="12334">MSSSTSSDGPNLPQDVVDEILKRLPVASLLQFKCVCWSWRSAIDDPRFVTLHLNYSALHASNWHVACLALHDPIRRLCSLFSGESLARPSVLRFRIPFATPPEYYGFVGS</sequence>
<dbReference type="EMBL" id="JBJKBG010000009">
    <property type="protein sequence ID" value="KAL3721378.1"/>
    <property type="molecule type" value="Genomic_DNA"/>
</dbReference>
<dbReference type="SUPFAM" id="SSF81383">
    <property type="entry name" value="F-box domain"/>
    <property type="match status" value="1"/>
</dbReference>
<dbReference type="AlphaFoldDB" id="A0ABD3J4A6"/>
<dbReference type="PROSITE" id="PS50181">
    <property type="entry name" value="FBOX"/>
    <property type="match status" value="1"/>
</dbReference>
<comment type="caution">
    <text evidence="2">The sequence shown here is derived from an EMBL/GenBank/DDBJ whole genome shotgun (WGS) entry which is preliminary data.</text>
</comment>
<accession>A0ABD3J4A6</accession>
<evidence type="ECO:0000313" key="3">
    <source>
        <dbReference type="Proteomes" id="UP001634007"/>
    </source>
</evidence>
<dbReference type="CDD" id="cd22157">
    <property type="entry name" value="F-box_AtFBW1-like"/>
    <property type="match status" value="1"/>
</dbReference>
<dbReference type="Gene3D" id="1.20.1280.50">
    <property type="match status" value="1"/>
</dbReference>
<gene>
    <name evidence="2" type="ORF">ACJRO7_033809</name>
</gene>
<dbReference type="InterPro" id="IPR001810">
    <property type="entry name" value="F-box_dom"/>
</dbReference>
<dbReference type="Proteomes" id="UP001634007">
    <property type="component" value="Unassembled WGS sequence"/>
</dbReference>
<protein>
    <recommendedName>
        <fullName evidence="1">F-box domain-containing protein</fullName>
    </recommendedName>
</protein>
<evidence type="ECO:0000259" key="1">
    <source>
        <dbReference type="PROSITE" id="PS50181"/>
    </source>
</evidence>
<proteinExistence type="predicted"/>
<dbReference type="Pfam" id="PF00646">
    <property type="entry name" value="F-box"/>
    <property type="match status" value="1"/>
</dbReference>
<keyword evidence="3" id="KW-1185">Reference proteome</keyword>
<evidence type="ECO:0000313" key="2">
    <source>
        <dbReference type="EMBL" id="KAL3721378.1"/>
    </source>
</evidence>
<dbReference type="InterPro" id="IPR050796">
    <property type="entry name" value="SCF_F-box_component"/>
</dbReference>